<name>A0A2L2TEK9_9HYPO</name>
<keyword evidence="3" id="KW-1185">Reference proteome</keyword>
<evidence type="ECO:0000313" key="3">
    <source>
        <dbReference type="Proteomes" id="UP000245910"/>
    </source>
</evidence>
<feature type="compositionally biased region" description="Basic and acidic residues" evidence="1">
    <location>
        <begin position="810"/>
        <end position="821"/>
    </location>
</feature>
<feature type="region of interest" description="Disordered" evidence="1">
    <location>
        <begin position="516"/>
        <end position="548"/>
    </location>
</feature>
<accession>A0A2L2TEK9</accession>
<dbReference type="STRING" id="56646.A0A2L2TEK9"/>
<dbReference type="Proteomes" id="UP000245910">
    <property type="component" value="Chromosome IIII"/>
</dbReference>
<feature type="compositionally biased region" description="Pro residues" evidence="1">
    <location>
        <begin position="176"/>
        <end position="187"/>
    </location>
</feature>
<feature type="compositionally biased region" description="Low complexity" evidence="1">
    <location>
        <begin position="837"/>
        <end position="853"/>
    </location>
</feature>
<protein>
    <recommendedName>
        <fullName evidence="4">Fungal N-terminal domain-containing protein</fullName>
    </recommendedName>
</protein>
<feature type="compositionally biased region" description="Basic residues" evidence="1">
    <location>
        <begin position="854"/>
        <end position="865"/>
    </location>
</feature>
<feature type="region of interest" description="Disordered" evidence="1">
    <location>
        <begin position="161"/>
        <end position="244"/>
    </location>
</feature>
<reference evidence="3" key="1">
    <citation type="submission" date="2014-10" db="EMBL/GenBank/DDBJ databases">
        <authorList>
            <person name="King R."/>
        </authorList>
    </citation>
    <scope>NUCLEOTIDE SEQUENCE [LARGE SCALE GENOMIC DNA]</scope>
    <source>
        <strain evidence="3">A3/5</strain>
    </source>
</reference>
<evidence type="ECO:0000256" key="1">
    <source>
        <dbReference type="SAM" id="MobiDB-lite"/>
    </source>
</evidence>
<proteinExistence type="predicted"/>
<sequence>MDPLSIIASIAGIATAGAQLSSTLFHVYKTVRHAPQEIQSAAIEMSNLSVTLEHLHDILKTGKSYAKSSFFDAVRHVVKNIEATQQEIFKMVADNAISVRLKWLKARKYLSEIDKQKVTLTLQITILSAAILVKSETKSSSVQEKVDNRFRIQAESLIQTGQASLQRDSMQQRQIPRPPPERAPSPPVRTAKRLPSPVRQSSIPGHVRPEELYGQSSTTGDNFDVPKQDEETNSAMVRRERTRESACPPIHTYATFEGDTQEYDGEDWEYQDRRGRREGYDPLAGRVAQFGQHFHLQGDAATFLYKLVFMTEMVNYGTTPKAPSSSGVTRGSLHVESYYSDNDYSDTENFDTGEDYMPYGDESKVPSRYVYRRPEEPARVVNQLLLAWTSLSQSEIEKGVKDAQPTATQSSAPKHAYVESDDESEDEHVKGSQGRSNWPHQEEDSGPHYVIHEGRREETPRANSPRHVKIRPLGQTNRHHFQPETTAPYDPRMAPFNYQQPNQQLYDPWGYPYEAPNWEPATTPPHPPIETVNTQQETPPKESPKPKFRKPHVVVLPQADAADSEIGTMTPKLYVSRCLKISIVKQGDDAIWNSDNYNSKNSIPGKSIMGALIGDKTARSPYGLDLAHTLIQGQNMKLVYIRGNDLGETWFINEQPVFLQFLHCAYLPQFSPAKESDITAMKQEYVAVGEEWASVEALNQLGLPAKGREEGRVLLDPSTTWSMVKELAITTLQLRSMRQRRLYTSTFYNSTDTFQQKHCGAISEPSLVTGYPNGLHHLALRTEAVVDLEGDKPDIFKFLVKDEEKIEDVVKSQEEETKDTRPQIAITPPPSPREPSSPELDTSDMSSTSTSRSRFSRFVKRYTSGRKHDQLSPPLQRYGSKNSGNEPAIEELEDNEKRPATPADSGVGSSVN</sequence>
<feature type="region of interest" description="Disordered" evidence="1">
    <location>
        <begin position="810"/>
        <end position="912"/>
    </location>
</feature>
<feature type="compositionally biased region" description="Basic and acidic residues" evidence="1">
    <location>
        <begin position="440"/>
        <end position="460"/>
    </location>
</feature>
<dbReference type="EMBL" id="LN649232">
    <property type="protein sequence ID" value="CEI39992.1"/>
    <property type="molecule type" value="Genomic_DNA"/>
</dbReference>
<organism evidence="2 3">
    <name type="scientific">Fusarium venenatum</name>
    <dbReference type="NCBI Taxonomy" id="56646"/>
    <lineage>
        <taxon>Eukaryota</taxon>
        <taxon>Fungi</taxon>
        <taxon>Dikarya</taxon>
        <taxon>Ascomycota</taxon>
        <taxon>Pezizomycotina</taxon>
        <taxon>Sordariomycetes</taxon>
        <taxon>Hypocreomycetidae</taxon>
        <taxon>Hypocreales</taxon>
        <taxon>Nectriaceae</taxon>
        <taxon>Fusarium</taxon>
    </lineage>
</organism>
<evidence type="ECO:0000313" key="2">
    <source>
        <dbReference type="EMBL" id="CEI39992.1"/>
    </source>
</evidence>
<evidence type="ECO:0008006" key="4">
    <source>
        <dbReference type="Google" id="ProtNLM"/>
    </source>
</evidence>
<feature type="region of interest" description="Disordered" evidence="1">
    <location>
        <begin position="399"/>
        <end position="491"/>
    </location>
</feature>
<dbReference type="AlphaFoldDB" id="A0A2L2TEK9"/>
<dbReference type="OrthoDB" id="10267115at2759"/>